<evidence type="ECO:0000313" key="2">
    <source>
        <dbReference type="Proteomes" id="UP000269396"/>
    </source>
</evidence>
<accession>A0A3P7XH92</accession>
<proteinExistence type="predicted"/>
<dbReference type="EMBL" id="UZAL01000858">
    <property type="protein sequence ID" value="VDO73630.1"/>
    <property type="molecule type" value="Genomic_DNA"/>
</dbReference>
<keyword evidence="2" id="KW-1185">Reference proteome</keyword>
<dbReference type="AlphaFoldDB" id="A0A3P7XH92"/>
<reference evidence="1 2" key="1">
    <citation type="submission" date="2018-11" db="EMBL/GenBank/DDBJ databases">
        <authorList>
            <consortium name="Pathogen Informatics"/>
        </authorList>
    </citation>
    <scope>NUCLEOTIDE SEQUENCE [LARGE SCALE GENOMIC DNA]</scope>
    <source>
        <strain>Denwood</strain>
        <strain evidence="2">Zambia</strain>
    </source>
</reference>
<organism evidence="1 2">
    <name type="scientific">Schistosoma mattheei</name>
    <dbReference type="NCBI Taxonomy" id="31246"/>
    <lineage>
        <taxon>Eukaryota</taxon>
        <taxon>Metazoa</taxon>
        <taxon>Spiralia</taxon>
        <taxon>Lophotrochozoa</taxon>
        <taxon>Platyhelminthes</taxon>
        <taxon>Trematoda</taxon>
        <taxon>Digenea</taxon>
        <taxon>Strigeidida</taxon>
        <taxon>Schistosomatoidea</taxon>
        <taxon>Schistosomatidae</taxon>
        <taxon>Schistosoma</taxon>
    </lineage>
</organism>
<dbReference type="Proteomes" id="UP000269396">
    <property type="component" value="Unassembled WGS sequence"/>
</dbReference>
<sequence length="88" mass="9636">MLRFATCRRRVLELAGRRKPETRLLFKPELVGLDPTKSPAALLRSANIVATYLAGTITLPEVEVLGVIAPGTWAFEPALEVGFVGKFK</sequence>
<evidence type="ECO:0000313" key="1">
    <source>
        <dbReference type="EMBL" id="VDO73630.1"/>
    </source>
</evidence>
<protein>
    <submittedName>
        <fullName evidence="1">Uncharacterized protein</fullName>
    </submittedName>
</protein>
<name>A0A3P7XH92_9TREM</name>
<gene>
    <name evidence="1" type="ORF">SMTD_LOCUS861</name>
</gene>